<dbReference type="EMBL" id="UINC01093257">
    <property type="protein sequence ID" value="SVC47537.1"/>
    <property type="molecule type" value="Genomic_DNA"/>
</dbReference>
<proteinExistence type="predicted"/>
<feature type="non-terminal residue" evidence="1">
    <location>
        <position position="1"/>
    </location>
</feature>
<dbReference type="AlphaFoldDB" id="A0A382MIG0"/>
<name>A0A382MIG0_9ZZZZ</name>
<accession>A0A382MIG0</accession>
<sequence length="384" mass="41901">THNAGGGNATVHSIGVLVRSYKETYDVTSLTGVKIEINEFGYRDKARTPVMSLHSMEDDNWPPLAMAYNEEKKQFYETEVTDDFFRYVTSVGSLYFGAVDADLRFSRYGTPEYWPLEAVVTLDSEIKGIMEHAGEGIVFTTNSVYRVRGTDPKGMIAFRVPDAKGIKDGDRHSIAEFNGGIIWKTAADGICMYSAGRVSYLTRDKHDIPNMDKPYACVSDGVYWLFQRPRANRESGDTGNGFRLEVTNGDLRLCQTSIQAYYAYFAKALGKAVVVTSDNSLSEADADTGFVVEEVGGQKAPNLSWRSKKIDVGEPATSKAFGSIAVVYESLGSSTAPTLTDGIRGEALAVSLLGLTADGLDVGDLNPSALDGASDLYDVFTRYD</sequence>
<reference evidence="1" key="1">
    <citation type="submission" date="2018-05" db="EMBL/GenBank/DDBJ databases">
        <authorList>
            <person name="Lanie J.A."/>
            <person name="Ng W.-L."/>
            <person name="Kazmierczak K.M."/>
            <person name="Andrzejewski T.M."/>
            <person name="Davidsen T.M."/>
            <person name="Wayne K.J."/>
            <person name="Tettelin H."/>
            <person name="Glass J.I."/>
            <person name="Rusch D."/>
            <person name="Podicherti R."/>
            <person name="Tsui H.-C.T."/>
            <person name="Winkler M.E."/>
        </authorList>
    </citation>
    <scope>NUCLEOTIDE SEQUENCE</scope>
</reference>
<protein>
    <submittedName>
        <fullName evidence="1">Uncharacterized protein</fullName>
    </submittedName>
</protein>
<organism evidence="1">
    <name type="scientific">marine metagenome</name>
    <dbReference type="NCBI Taxonomy" id="408172"/>
    <lineage>
        <taxon>unclassified sequences</taxon>
        <taxon>metagenomes</taxon>
        <taxon>ecological metagenomes</taxon>
    </lineage>
</organism>
<feature type="non-terminal residue" evidence="1">
    <location>
        <position position="384"/>
    </location>
</feature>
<evidence type="ECO:0000313" key="1">
    <source>
        <dbReference type="EMBL" id="SVC47537.1"/>
    </source>
</evidence>
<gene>
    <name evidence="1" type="ORF">METZ01_LOCUS300391</name>
</gene>